<dbReference type="Proteomes" id="UP001596035">
    <property type="component" value="Unassembled WGS sequence"/>
</dbReference>
<evidence type="ECO:0000313" key="11">
    <source>
        <dbReference type="EMBL" id="MFC5239913.1"/>
    </source>
</evidence>
<feature type="transmembrane region" description="Helical" evidence="9">
    <location>
        <begin position="172"/>
        <end position="191"/>
    </location>
</feature>
<dbReference type="RefSeq" id="WP_344562602.1">
    <property type="nucleotide sequence ID" value="NZ_BAAATG010000024.1"/>
</dbReference>
<feature type="transmembrane region" description="Helical" evidence="9">
    <location>
        <begin position="67"/>
        <end position="87"/>
    </location>
</feature>
<evidence type="ECO:0000313" key="12">
    <source>
        <dbReference type="Proteomes" id="UP001596035"/>
    </source>
</evidence>
<evidence type="ECO:0000256" key="2">
    <source>
        <dbReference type="ARBA" id="ARBA00022448"/>
    </source>
</evidence>
<keyword evidence="6" id="KW-0406">Ion transport</keyword>
<feature type="transmembrane region" description="Helical" evidence="9">
    <location>
        <begin position="296"/>
        <end position="315"/>
    </location>
</feature>
<feature type="domain" description="Cation/H+ exchanger transmembrane" evidence="10">
    <location>
        <begin position="18"/>
        <end position="407"/>
    </location>
</feature>
<keyword evidence="7 9" id="KW-0472">Membrane</keyword>
<accession>A0ABW0DS47</accession>
<feature type="transmembrane region" description="Helical" evidence="9">
    <location>
        <begin position="384"/>
        <end position="407"/>
    </location>
</feature>
<comment type="subcellular location">
    <subcellularLocation>
        <location evidence="1">Cell membrane</location>
        <topology evidence="1">Multi-pass membrane protein</topology>
    </subcellularLocation>
</comment>
<dbReference type="EMBL" id="JBHSKN010000007">
    <property type="protein sequence ID" value="MFC5239913.1"/>
    <property type="molecule type" value="Genomic_DNA"/>
</dbReference>
<proteinExistence type="predicted"/>
<feature type="transmembrane region" description="Helical" evidence="9">
    <location>
        <begin position="352"/>
        <end position="372"/>
    </location>
</feature>
<feature type="compositionally biased region" description="Acidic residues" evidence="8">
    <location>
        <begin position="427"/>
        <end position="437"/>
    </location>
</feature>
<keyword evidence="4 9" id="KW-0812">Transmembrane</keyword>
<keyword evidence="5 9" id="KW-1133">Transmembrane helix</keyword>
<feature type="transmembrane region" description="Helical" evidence="9">
    <location>
        <begin position="203"/>
        <end position="226"/>
    </location>
</feature>
<evidence type="ECO:0000256" key="1">
    <source>
        <dbReference type="ARBA" id="ARBA00004651"/>
    </source>
</evidence>
<protein>
    <submittedName>
        <fullName evidence="11">Cation:proton antiporter</fullName>
    </submittedName>
</protein>
<evidence type="ECO:0000256" key="7">
    <source>
        <dbReference type="ARBA" id="ARBA00023136"/>
    </source>
</evidence>
<evidence type="ECO:0000259" key="10">
    <source>
        <dbReference type="Pfam" id="PF00999"/>
    </source>
</evidence>
<evidence type="ECO:0000256" key="8">
    <source>
        <dbReference type="SAM" id="MobiDB-lite"/>
    </source>
</evidence>
<evidence type="ECO:0000256" key="9">
    <source>
        <dbReference type="SAM" id="Phobius"/>
    </source>
</evidence>
<evidence type="ECO:0000256" key="4">
    <source>
        <dbReference type="ARBA" id="ARBA00022692"/>
    </source>
</evidence>
<feature type="transmembrane region" description="Helical" evidence="9">
    <location>
        <begin position="99"/>
        <end position="118"/>
    </location>
</feature>
<dbReference type="Pfam" id="PF00999">
    <property type="entry name" value="Na_H_Exchanger"/>
    <property type="match status" value="1"/>
</dbReference>
<keyword evidence="3" id="KW-0050">Antiport</keyword>
<gene>
    <name evidence="11" type="ORF">ACFPWV_08400</name>
</gene>
<dbReference type="PANTHER" id="PTHR32507:SF8">
    <property type="entry name" value="CNH1P"/>
    <property type="match status" value="1"/>
</dbReference>
<keyword evidence="2" id="KW-0813">Transport</keyword>
<keyword evidence="12" id="KW-1185">Reference proteome</keyword>
<dbReference type="PANTHER" id="PTHR32507">
    <property type="entry name" value="NA(+)/H(+) ANTIPORTER 1"/>
    <property type="match status" value="1"/>
</dbReference>
<dbReference type="InterPro" id="IPR006153">
    <property type="entry name" value="Cation/H_exchanger_TM"/>
</dbReference>
<feature type="transmembrane region" description="Helical" evidence="9">
    <location>
        <begin position="321"/>
        <end position="340"/>
    </location>
</feature>
<organism evidence="11 12">
    <name type="scientific">Streptomyces atrovirens</name>
    <dbReference type="NCBI Taxonomy" id="285556"/>
    <lineage>
        <taxon>Bacteria</taxon>
        <taxon>Bacillati</taxon>
        <taxon>Actinomycetota</taxon>
        <taxon>Actinomycetes</taxon>
        <taxon>Kitasatosporales</taxon>
        <taxon>Streptomycetaceae</taxon>
        <taxon>Streptomyces</taxon>
    </lineage>
</organism>
<feature type="transmembrane region" description="Helical" evidence="9">
    <location>
        <begin position="30"/>
        <end position="47"/>
    </location>
</feature>
<evidence type="ECO:0000256" key="6">
    <source>
        <dbReference type="ARBA" id="ARBA00023065"/>
    </source>
</evidence>
<comment type="caution">
    <text evidence="11">The sequence shown here is derived from an EMBL/GenBank/DDBJ whole genome shotgun (WGS) entry which is preliminary data.</text>
</comment>
<name>A0ABW0DS47_9ACTN</name>
<feature type="transmembrane region" description="Helical" evidence="9">
    <location>
        <begin position="6"/>
        <end position="25"/>
    </location>
</feature>
<evidence type="ECO:0000256" key="3">
    <source>
        <dbReference type="ARBA" id="ARBA00022449"/>
    </source>
</evidence>
<sequence>MTSPDYLFTLLGAGALGAAVLPRLVARRPLSLPLVFLVCGVALQLLPMPLPMPEIDPVADRTWVEHVTEICVVISLMGAGLALNRPFGRRRWQGTWRQLGVTMPLTIAAVGLLAWGLLDWPPVAALLLAAVLAPTDPVLASEVRVGAPTDSEHDEDEVRFTLTSEAGLNDGLAFPFVMAAVALAAAGGRPTGDGVTHWALVEVLYKCVVGVSAGLVVGTLLGWLFFRAGRRAMRLSEHREGFVAIGTTFLTYGVTELLHGYGFVAVFVTACRIRRAERAHGYHRVLHDFVEQVERLLTAVLLFLLGVFVAQGGLASLTWQGAVVGLLLLLAVRPLTAWAAQFGTSAGPRERVVIAFFGIRGIGSLFYLAHALGTPGFGVPAERLWAVVTFTVLASVVLHGVSATPVISRLDRLRAHRARAGGTKPEPDEDEVAGERL</sequence>
<evidence type="ECO:0000256" key="5">
    <source>
        <dbReference type="ARBA" id="ARBA00022989"/>
    </source>
</evidence>
<reference evidence="12" key="1">
    <citation type="journal article" date="2019" name="Int. J. Syst. Evol. Microbiol.">
        <title>The Global Catalogue of Microorganisms (GCM) 10K type strain sequencing project: providing services to taxonomists for standard genome sequencing and annotation.</title>
        <authorList>
            <consortium name="The Broad Institute Genomics Platform"/>
            <consortium name="The Broad Institute Genome Sequencing Center for Infectious Disease"/>
            <person name="Wu L."/>
            <person name="Ma J."/>
        </authorList>
    </citation>
    <scope>NUCLEOTIDE SEQUENCE [LARGE SCALE GENOMIC DNA]</scope>
    <source>
        <strain evidence="12">CGMCC 4.7131</strain>
    </source>
</reference>
<feature type="region of interest" description="Disordered" evidence="8">
    <location>
        <begin position="418"/>
        <end position="437"/>
    </location>
</feature>